<feature type="zinc finger region" description="CR-type" evidence="6">
    <location>
        <begin position="143"/>
        <end position="218"/>
    </location>
</feature>
<dbReference type="CDD" id="cd06257">
    <property type="entry name" value="DnaJ"/>
    <property type="match status" value="1"/>
</dbReference>
<dbReference type="GO" id="GO:0042026">
    <property type="term" value="P:protein refolding"/>
    <property type="evidence" value="ECO:0007669"/>
    <property type="project" value="TreeGrafter"/>
</dbReference>
<comment type="caution">
    <text evidence="10">The sequence shown here is derived from an EMBL/GenBank/DDBJ whole genome shotgun (WGS) entry which is preliminary data.</text>
</comment>
<evidence type="ECO:0000256" key="7">
    <source>
        <dbReference type="SAM" id="MobiDB-lite"/>
    </source>
</evidence>
<gene>
    <name evidence="10" type="ORF">ECRASSUSDP1_LOCUS11398</name>
</gene>
<dbReference type="GO" id="GO:0051082">
    <property type="term" value="F:unfolded protein binding"/>
    <property type="evidence" value="ECO:0007669"/>
    <property type="project" value="InterPro"/>
</dbReference>
<dbReference type="Pfam" id="PF00684">
    <property type="entry name" value="DnaJ_CXXCXGXG"/>
    <property type="match status" value="1"/>
</dbReference>
<dbReference type="GO" id="GO:0008270">
    <property type="term" value="F:zinc ion binding"/>
    <property type="evidence" value="ECO:0007669"/>
    <property type="project" value="UniProtKB-KW"/>
</dbReference>
<sequence>MHWLNKYHPDVNSSAAAKHKFGKIQKAYEVLSDSKQRDLYDLENDYSSRGDWSGFRDESYSASDPSQRRRRRPQAQDRTESQGFWDAGFETEQDFKQRKEEGDVFDEFFFTGKQSATPKDSDLTRGKDIELELHLEFMDAVHGCNHTFKIVKDVVCEVCKGTRADPDSSPSICAECGGRGYSLTNFGLKKACSKCEGAGHFIRQPCQTCDGKGTIANVEVEEEVKIPQGIREGQKLRFTNKGHASQVYNGNPGDIIASIIIKDHESFQRNGYDIISEVPITIAQAILGSKIKIETLHGEQEISLEPEYTITIRYVLKNYGAPYMYPDEDKRGDHIIKFKIIVPEDLTETQRSVIEKLKDIEKSQGLFSGNMDSLGDFNERKLDYKIIGDRKAGFWGKKPDYKPGDINTESKSIFERVKSFIF</sequence>
<dbReference type="PANTHER" id="PTHR43096">
    <property type="entry name" value="DNAJ HOMOLOG 1, MITOCHONDRIAL-RELATED"/>
    <property type="match status" value="1"/>
</dbReference>
<organism evidence="10 11">
    <name type="scientific">Euplotes crassus</name>
    <dbReference type="NCBI Taxonomy" id="5936"/>
    <lineage>
        <taxon>Eukaryota</taxon>
        <taxon>Sar</taxon>
        <taxon>Alveolata</taxon>
        <taxon>Ciliophora</taxon>
        <taxon>Intramacronucleata</taxon>
        <taxon>Spirotrichea</taxon>
        <taxon>Hypotrichia</taxon>
        <taxon>Euplotida</taxon>
        <taxon>Euplotidae</taxon>
        <taxon>Moneuplotes</taxon>
    </lineage>
</organism>
<accession>A0AAD1XD84</accession>
<dbReference type="Proteomes" id="UP001295684">
    <property type="component" value="Unassembled WGS sequence"/>
</dbReference>
<evidence type="ECO:0000259" key="8">
    <source>
        <dbReference type="PROSITE" id="PS50076"/>
    </source>
</evidence>
<feature type="domain" description="CR-type" evidence="9">
    <location>
        <begin position="143"/>
        <end position="218"/>
    </location>
</feature>
<dbReference type="CDD" id="cd10719">
    <property type="entry name" value="DnaJ_zf"/>
    <property type="match status" value="1"/>
</dbReference>
<dbReference type="Pfam" id="PF00226">
    <property type="entry name" value="DnaJ"/>
    <property type="match status" value="1"/>
</dbReference>
<dbReference type="EMBL" id="CAMPGE010011253">
    <property type="protein sequence ID" value="CAI2370090.1"/>
    <property type="molecule type" value="Genomic_DNA"/>
</dbReference>
<keyword evidence="3 6" id="KW-0863">Zinc-finger</keyword>
<dbReference type="InterPro" id="IPR001305">
    <property type="entry name" value="HSP_DnaJ_Cys-rich_dom"/>
</dbReference>
<reference evidence="10" key="1">
    <citation type="submission" date="2023-07" db="EMBL/GenBank/DDBJ databases">
        <authorList>
            <consortium name="AG Swart"/>
            <person name="Singh M."/>
            <person name="Singh A."/>
            <person name="Seah K."/>
            <person name="Emmerich C."/>
        </authorList>
    </citation>
    <scope>NUCLEOTIDE SEQUENCE</scope>
    <source>
        <strain evidence="10">DP1</strain>
    </source>
</reference>
<dbReference type="PROSITE" id="PS51188">
    <property type="entry name" value="ZF_CR"/>
    <property type="match status" value="1"/>
</dbReference>
<dbReference type="InterPro" id="IPR002939">
    <property type="entry name" value="DnaJ_C"/>
</dbReference>
<evidence type="ECO:0000313" key="11">
    <source>
        <dbReference type="Proteomes" id="UP001295684"/>
    </source>
</evidence>
<keyword evidence="11" id="KW-1185">Reference proteome</keyword>
<evidence type="ECO:0000256" key="4">
    <source>
        <dbReference type="ARBA" id="ARBA00022833"/>
    </source>
</evidence>
<dbReference type="SUPFAM" id="SSF46565">
    <property type="entry name" value="Chaperone J-domain"/>
    <property type="match status" value="1"/>
</dbReference>
<dbReference type="AlphaFoldDB" id="A0AAD1XD84"/>
<evidence type="ECO:0000256" key="6">
    <source>
        <dbReference type="PROSITE-ProRule" id="PRU00546"/>
    </source>
</evidence>
<dbReference type="PANTHER" id="PTHR43096:SF52">
    <property type="entry name" value="DNAJ HOMOLOG 1, MITOCHONDRIAL-RELATED"/>
    <property type="match status" value="1"/>
</dbReference>
<dbReference type="InterPro" id="IPR008971">
    <property type="entry name" value="HSP40/DnaJ_pept-bd"/>
</dbReference>
<dbReference type="PROSITE" id="PS50076">
    <property type="entry name" value="DNAJ_2"/>
    <property type="match status" value="1"/>
</dbReference>
<dbReference type="Gene3D" id="1.10.287.110">
    <property type="entry name" value="DnaJ domain"/>
    <property type="match status" value="1"/>
</dbReference>
<dbReference type="Gene3D" id="2.10.230.10">
    <property type="entry name" value="Heat shock protein DnaJ, cysteine-rich domain"/>
    <property type="match status" value="1"/>
</dbReference>
<dbReference type="SUPFAM" id="SSF57938">
    <property type="entry name" value="DnaJ/Hsp40 cysteine-rich domain"/>
    <property type="match status" value="1"/>
</dbReference>
<feature type="region of interest" description="Disordered" evidence="7">
    <location>
        <begin position="56"/>
        <end position="83"/>
    </location>
</feature>
<dbReference type="SUPFAM" id="SSF49493">
    <property type="entry name" value="HSP40/DnaJ peptide-binding domain"/>
    <property type="match status" value="2"/>
</dbReference>
<dbReference type="InterPro" id="IPR001623">
    <property type="entry name" value="DnaJ_domain"/>
</dbReference>
<protein>
    <submittedName>
        <fullName evidence="10">Uncharacterized protein</fullName>
    </submittedName>
</protein>
<keyword evidence="1 6" id="KW-0479">Metal-binding</keyword>
<name>A0AAD1XD84_EUPCR</name>
<evidence type="ECO:0000259" key="9">
    <source>
        <dbReference type="PROSITE" id="PS51188"/>
    </source>
</evidence>
<dbReference type="InterPro" id="IPR036869">
    <property type="entry name" value="J_dom_sf"/>
</dbReference>
<proteinExistence type="predicted"/>
<keyword evidence="5" id="KW-0143">Chaperone</keyword>
<dbReference type="InterPro" id="IPR036410">
    <property type="entry name" value="HSP_DnaJ_Cys-rich_dom_sf"/>
</dbReference>
<dbReference type="Pfam" id="PF01556">
    <property type="entry name" value="DnaJ_C"/>
    <property type="match status" value="1"/>
</dbReference>
<keyword evidence="4 6" id="KW-0862">Zinc</keyword>
<keyword evidence="2" id="KW-0677">Repeat</keyword>
<dbReference type="GO" id="GO:0005737">
    <property type="term" value="C:cytoplasm"/>
    <property type="evidence" value="ECO:0007669"/>
    <property type="project" value="TreeGrafter"/>
</dbReference>
<feature type="domain" description="J" evidence="8">
    <location>
        <begin position="1"/>
        <end position="44"/>
    </location>
</feature>
<evidence type="ECO:0000256" key="5">
    <source>
        <dbReference type="ARBA" id="ARBA00023186"/>
    </source>
</evidence>
<dbReference type="CDD" id="cd10747">
    <property type="entry name" value="DnaJ_C"/>
    <property type="match status" value="1"/>
</dbReference>
<evidence type="ECO:0000256" key="2">
    <source>
        <dbReference type="ARBA" id="ARBA00022737"/>
    </source>
</evidence>
<dbReference type="GO" id="GO:0031072">
    <property type="term" value="F:heat shock protein binding"/>
    <property type="evidence" value="ECO:0007669"/>
    <property type="project" value="InterPro"/>
</dbReference>
<evidence type="ECO:0000256" key="3">
    <source>
        <dbReference type="ARBA" id="ARBA00022771"/>
    </source>
</evidence>
<evidence type="ECO:0000256" key="1">
    <source>
        <dbReference type="ARBA" id="ARBA00022723"/>
    </source>
</evidence>
<dbReference type="Gene3D" id="2.60.260.20">
    <property type="entry name" value="Urease metallochaperone UreE, N-terminal domain"/>
    <property type="match status" value="2"/>
</dbReference>
<evidence type="ECO:0000313" key="10">
    <source>
        <dbReference type="EMBL" id="CAI2370090.1"/>
    </source>
</evidence>